<dbReference type="InterPro" id="IPR000847">
    <property type="entry name" value="LysR_HTH_N"/>
</dbReference>
<accession>A0A1H1TK17</accession>
<dbReference type="Gene3D" id="1.10.10.10">
    <property type="entry name" value="Winged helix-like DNA-binding domain superfamily/Winged helix DNA-binding domain"/>
    <property type="match status" value="1"/>
</dbReference>
<dbReference type="InterPro" id="IPR005119">
    <property type="entry name" value="LysR_subst-bd"/>
</dbReference>
<dbReference type="InterPro" id="IPR036388">
    <property type="entry name" value="WH-like_DNA-bd_sf"/>
</dbReference>
<evidence type="ECO:0000313" key="7">
    <source>
        <dbReference type="EMBL" id="SDS60570.1"/>
    </source>
</evidence>
<evidence type="ECO:0000313" key="8">
    <source>
        <dbReference type="Proteomes" id="UP000199092"/>
    </source>
</evidence>
<dbReference type="InterPro" id="IPR050176">
    <property type="entry name" value="LTTR"/>
</dbReference>
<dbReference type="Proteomes" id="UP000199092">
    <property type="component" value="Chromosome I"/>
</dbReference>
<protein>
    <submittedName>
        <fullName evidence="7">Transcriptional regulator, LysR family</fullName>
    </submittedName>
</protein>
<dbReference type="STRING" id="546871.SAMN04488543_2042"/>
<gene>
    <name evidence="7" type="ORF">SAMN04488543_2042</name>
</gene>
<dbReference type="InterPro" id="IPR036390">
    <property type="entry name" value="WH_DNA-bd_sf"/>
</dbReference>
<organism evidence="7 8">
    <name type="scientific">Friedmanniella luteola</name>
    <dbReference type="NCBI Taxonomy" id="546871"/>
    <lineage>
        <taxon>Bacteria</taxon>
        <taxon>Bacillati</taxon>
        <taxon>Actinomycetota</taxon>
        <taxon>Actinomycetes</taxon>
        <taxon>Propionibacteriales</taxon>
        <taxon>Nocardioidaceae</taxon>
        <taxon>Friedmanniella</taxon>
    </lineage>
</organism>
<evidence type="ECO:0000256" key="5">
    <source>
        <dbReference type="ARBA" id="ARBA00023163"/>
    </source>
</evidence>
<keyword evidence="8" id="KW-1185">Reference proteome</keyword>
<dbReference type="NCBIfam" id="NF002964">
    <property type="entry name" value="PRK03635.1"/>
    <property type="match status" value="1"/>
</dbReference>
<proteinExistence type="inferred from homology"/>
<dbReference type="SUPFAM" id="SSF53850">
    <property type="entry name" value="Periplasmic binding protein-like II"/>
    <property type="match status" value="1"/>
</dbReference>
<dbReference type="EMBL" id="LT629749">
    <property type="protein sequence ID" value="SDS60570.1"/>
    <property type="molecule type" value="Genomic_DNA"/>
</dbReference>
<evidence type="ECO:0000256" key="3">
    <source>
        <dbReference type="ARBA" id="ARBA00023125"/>
    </source>
</evidence>
<feature type="domain" description="HTH lysR-type" evidence="6">
    <location>
        <begin position="4"/>
        <end position="60"/>
    </location>
</feature>
<dbReference type="InterPro" id="IPR017685">
    <property type="entry name" value="ArgP"/>
</dbReference>
<dbReference type="PANTHER" id="PTHR30579:SF2">
    <property type="entry name" value="HTH-TYPE TRANSCRIPTIONAL REGULATOR ARGP"/>
    <property type="match status" value="1"/>
</dbReference>
<dbReference type="Pfam" id="PF03466">
    <property type="entry name" value="LysR_substrate"/>
    <property type="match status" value="1"/>
</dbReference>
<evidence type="ECO:0000256" key="4">
    <source>
        <dbReference type="ARBA" id="ARBA00023159"/>
    </source>
</evidence>
<keyword evidence="5" id="KW-0804">Transcription</keyword>
<keyword evidence="2" id="KW-0805">Transcription regulation</keyword>
<evidence type="ECO:0000259" key="6">
    <source>
        <dbReference type="PROSITE" id="PS50931"/>
    </source>
</evidence>
<dbReference type="Pfam" id="PF00126">
    <property type="entry name" value="HTH_1"/>
    <property type="match status" value="1"/>
</dbReference>
<dbReference type="GO" id="GO:0003677">
    <property type="term" value="F:DNA binding"/>
    <property type="evidence" value="ECO:0007669"/>
    <property type="project" value="UniProtKB-KW"/>
</dbReference>
<comment type="similarity">
    <text evidence="1">Belongs to the LysR transcriptional regulatory family.</text>
</comment>
<dbReference type="PROSITE" id="PS50931">
    <property type="entry name" value="HTH_LYSR"/>
    <property type="match status" value="1"/>
</dbReference>
<dbReference type="PANTHER" id="PTHR30579">
    <property type="entry name" value="TRANSCRIPTIONAL REGULATOR"/>
    <property type="match status" value="1"/>
</dbReference>
<name>A0A1H1TK17_9ACTN</name>
<dbReference type="SUPFAM" id="SSF46785">
    <property type="entry name" value="Winged helix' DNA-binding domain"/>
    <property type="match status" value="1"/>
</dbReference>
<dbReference type="RefSeq" id="WP_091412631.1">
    <property type="nucleotide sequence ID" value="NZ_LT629749.1"/>
</dbReference>
<dbReference type="Gene3D" id="3.40.190.290">
    <property type="match status" value="1"/>
</dbReference>
<reference evidence="7 8" key="1">
    <citation type="submission" date="2016-10" db="EMBL/GenBank/DDBJ databases">
        <authorList>
            <person name="de Groot N.N."/>
        </authorList>
    </citation>
    <scope>NUCLEOTIDE SEQUENCE [LARGE SCALE GENOMIC DNA]</scope>
    <source>
        <strain evidence="7 8">DSM 21741</strain>
    </source>
</reference>
<keyword evidence="4" id="KW-0010">Activator</keyword>
<evidence type="ECO:0000256" key="2">
    <source>
        <dbReference type="ARBA" id="ARBA00023015"/>
    </source>
</evidence>
<dbReference type="AlphaFoldDB" id="A0A1H1TK17"/>
<dbReference type="NCBIfam" id="TIGR03298">
    <property type="entry name" value="argP"/>
    <property type="match status" value="1"/>
</dbReference>
<keyword evidence="3" id="KW-0238">DNA-binding</keyword>
<evidence type="ECO:0000256" key="1">
    <source>
        <dbReference type="ARBA" id="ARBA00009437"/>
    </source>
</evidence>
<dbReference type="OrthoDB" id="3252676at2"/>
<dbReference type="GO" id="GO:0003700">
    <property type="term" value="F:DNA-binding transcription factor activity"/>
    <property type="evidence" value="ECO:0007669"/>
    <property type="project" value="InterPro"/>
</dbReference>
<sequence>MVTVQPEQASTLAAIAAEGTFDAAAQRLHLTPSAISQRVRALEVAVGRPVLRRVRPVELTPAGEAVVRFARQLELLSGDLSDQLEPEPAGSAPRITLVVNADSLHTWALPALAQVAEAVQLTILREDQDHSLDLVRAGTAHAAITATATPVPGCTSRPLGVMRYRPACTPAFAARWFPDGVTGAALAAAPVVVYDEKDDLQDRFLRRRRRTVAHPPRHHVPATHEFGRAIQLGLGWGMLPELQLAQLEPGTVVPLAPSAHLDVPLHWQQWRLSTGALDRVAAAISGAAEVLRR</sequence>